<dbReference type="RefSeq" id="XP_056512572.1">
    <property type="nucleotide sequence ID" value="XM_056654545.1"/>
</dbReference>
<dbReference type="OrthoDB" id="6614653at2759"/>
<dbReference type="SUPFAM" id="SSF51182">
    <property type="entry name" value="RmlC-like cupins"/>
    <property type="match status" value="1"/>
</dbReference>
<dbReference type="GeneID" id="81393713"/>
<feature type="domain" description="DUF985" evidence="1">
    <location>
        <begin position="30"/>
        <end position="202"/>
    </location>
</feature>
<dbReference type="InterPro" id="IPR039935">
    <property type="entry name" value="YML079W-like"/>
</dbReference>
<dbReference type="AlphaFoldDB" id="A0A9W9FK93"/>
<gene>
    <name evidence="2" type="ORF">NUU61_003963</name>
</gene>
<name>A0A9W9FK93_9EURO</name>
<dbReference type="PANTHER" id="PTHR33387">
    <property type="entry name" value="RMLC-LIKE JELLY ROLL FOLD PROTEIN"/>
    <property type="match status" value="1"/>
</dbReference>
<dbReference type="Gene3D" id="2.60.120.10">
    <property type="entry name" value="Jelly Rolls"/>
    <property type="match status" value="1"/>
</dbReference>
<dbReference type="EMBL" id="JAPMSZ010000005">
    <property type="protein sequence ID" value="KAJ5101741.1"/>
    <property type="molecule type" value="Genomic_DNA"/>
</dbReference>
<protein>
    <recommendedName>
        <fullName evidence="1">DUF985 domain-containing protein</fullName>
    </recommendedName>
</protein>
<dbReference type="InterPro" id="IPR014710">
    <property type="entry name" value="RmlC-like_jellyroll"/>
</dbReference>
<keyword evidence="3" id="KW-1185">Reference proteome</keyword>
<dbReference type="CDD" id="cd06121">
    <property type="entry name" value="cupin_YML079wp"/>
    <property type="match status" value="1"/>
</dbReference>
<dbReference type="Proteomes" id="UP001141434">
    <property type="component" value="Unassembled WGS sequence"/>
</dbReference>
<organism evidence="2 3">
    <name type="scientific">Penicillium alfredii</name>
    <dbReference type="NCBI Taxonomy" id="1506179"/>
    <lineage>
        <taxon>Eukaryota</taxon>
        <taxon>Fungi</taxon>
        <taxon>Dikarya</taxon>
        <taxon>Ascomycota</taxon>
        <taxon>Pezizomycotina</taxon>
        <taxon>Eurotiomycetes</taxon>
        <taxon>Eurotiomycetidae</taxon>
        <taxon>Eurotiales</taxon>
        <taxon>Aspergillaceae</taxon>
        <taxon>Penicillium</taxon>
    </lineage>
</organism>
<reference evidence="2" key="2">
    <citation type="journal article" date="2023" name="IMA Fungus">
        <title>Comparative genomic study of the Penicillium genus elucidates a diverse pangenome and 15 lateral gene transfer events.</title>
        <authorList>
            <person name="Petersen C."/>
            <person name="Sorensen T."/>
            <person name="Nielsen M.R."/>
            <person name="Sondergaard T.E."/>
            <person name="Sorensen J.L."/>
            <person name="Fitzpatrick D.A."/>
            <person name="Frisvad J.C."/>
            <person name="Nielsen K.L."/>
        </authorList>
    </citation>
    <scope>NUCLEOTIDE SEQUENCE</scope>
    <source>
        <strain evidence="2">IBT 34128</strain>
    </source>
</reference>
<evidence type="ECO:0000313" key="2">
    <source>
        <dbReference type="EMBL" id="KAJ5101741.1"/>
    </source>
</evidence>
<accession>A0A9W9FK93</accession>
<reference evidence="2" key="1">
    <citation type="submission" date="2022-11" db="EMBL/GenBank/DDBJ databases">
        <authorList>
            <person name="Petersen C."/>
        </authorList>
    </citation>
    <scope>NUCLEOTIDE SEQUENCE</scope>
    <source>
        <strain evidence="2">IBT 34128</strain>
    </source>
</reference>
<proteinExistence type="predicted"/>
<dbReference type="InterPro" id="IPR011051">
    <property type="entry name" value="RmlC_Cupin_sf"/>
</dbReference>
<evidence type="ECO:0000259" key="1">
    <source>
        <dbReference type="Pfam" id="PF06172"/>
    </source>
</evidence>
<evidence type="ECO:0000313" key="3">
    <source>
        <dbReference type="Proteomes" id="UP001141434"/>
    </source>
</evidence>
<dbReference type="InterPro" id="IPR009327">
    <property type="entry name" value="Cupin_DUF985"/>
</dbReference>
<sequence length="226" mass="25545">MDIPLSYIKPIYPPRIITHDHPEDEDPSIQETLENLHLQPHPEGGYFVETDRDPHHVLNPFRSRTPNAEVGSDATRPASTTIFYFLTPHAPLGAFHRNRARTIHTWHRGRGRYVVIHADEASNNPKEDLGRAKAPIGSFVVGPDVARGERMQWVVEGGKYKSSFLLPDAPIDDAEDGTDRGSRGLLIAEVVVPGFESADHDFLRREQMDQLLTSDQTRELNWMLKS</sequence>
<dbReference type="PANTHER" id="PTHR33387:SF3">
    <property type="entry name" value="DUF985 DOMAIN-CONTAINING PROTEIN"/>
    <property type="match status" value="1"/>
</dbReference>
<dbReference type="Pfam" id="PF06172">
    <property type="entry name" value="Cupin_5"/>
    <property type="match status" value="1"/>
</dbReference>
<comment type="caution">
    <text evidence="2">The sequence shown here is derived from an EMBL/GenBank/DDBJ whole genome shotgun (WGS) entry which is preliminary data.</text>
</comment>